<dbReference type="STRING" id="947166.A0A1D1VT35"/>
<dbReference type="GO" id="GO:0005230">
    <property type="term" value="F:extracellular ligand-gated monoatomic ion channel activity"/>
    <property type="evidence" value="ECO:0007669"/>
    <property type="project" value="InterPro"/>
</dbReference>
<comment type="caution">
    <text evidence="4">The sequence shown here is derived from an EMBL/GenBank/DDBJ whole genome shotgun (WGS) entry which is preliminary data.</text>
</comment>
<sequence>MVRNVNRYACCEEPFPDVTVNFHIRRKTAYHSYNIIAPCVMLSMLTMVVFWLPCDAGEKINLGLTVLLAFSVFMLMIGETMPETSDAVPLLGLYILSTEFIASLSVGSTVAILNFHYRGTKRNPVPNWLRKLTFRYMTRITFIRPLYSDDGKLLNRPPHTLPGYNHHKKNYMVDASKVYRNYNVKDGASTLNHVDPTADAEQSHHLEELRRLIGFSNNANYAQTSCDSMQSPNLSYMSTSLFSTAPLVPPDGDVVGRIKRLLNKFDEDKMVEETFAEWIEVGRIFDRFCFGVFFLLIFCTTLFLLVIYPLRDENG</sequence>
<evidence type="ECO:0000259" key="3">
    <source>
        <dbReference type="Pfam" id="PF02932"/>
    </source>
</evidence>
<dbReference type="EMBL" id="BDGG01000009">
    <property type="protein sequence ID" value="GAV03353.1"/>
    <property type="molecule type" value="Genomic_DNA"/>
</dbReference>
<proteinExistence type="predicted"/>
<organism evidence="4 5">
    <name type="scientific">Ramazzottius varieornatus</name>
    <name type="common">Water bear</name>
    <name type="synonym">Tardigrade</name>
    <dbReference type="NCBI Taxonomy" id="947166"/>
    <lineage>
        <taxon>Eukaryota</taxon>
        <taxon>Metazoa</taxon>
        <taxon>Ecdysozoa</taxon>
        <taxon>Tardigrada</taxon>
        <taxon>Eutardigrada</taxon>
        <taxon>Parachela</taxon>
        <taxon>Hypsibioidea</taxon>
        <taxon>Ramazzottiidae</taxon>
        <taxon>Ramazzottius</taxon>
    </lineage>
</organism>
<comment type="subcellular location">
    <subcellularLocation>
        <location evidence="1">Membrane</location>
        <topology evidence="1">Multi-pass membrane protein</topology>
    </subcellularLocation>
</comment>
<feature type="transmembrane region" description="Helical" evidence="2">
    <location>
        <begin position="90"/>
        <end position="113"/>
    </location>
</feature>
<evidence type="ECO:0000256" key="1">
    <source>
        <dbReference type="ARBA" id="ARBA00004141"/>
    </source>
</evidence>
<feature type="transmembrane region" description="Helical" evidence="2">
    <location>
        <begin position="288"/>
        <end position="310"/>
    </location>
</feature>
<dbReference type="Proteomes" id="UP000186922">
    <property type="component" value="Unassembled WGS sequence"/>
</dbReference>
<dbReference type="InterPro" id="IPR036734">
    <property type="entry name" value="Neur_chan_lig-bd_sf"/>
</dbReference>
<feature type="transmembrane region" description="Helical" evidence="2">
    <location>
        <begin position="35"/>
        <end position="53"/>
    </location>
</feature>
<dbReference type="InterPro" id="IPR006029">
    <property type="entry name" value="Neurotrans-gated_channel_TM"/>
</dbReference>
<protein>
    <recommendedName>
        <fullName evidence="3">Neurotransmitter-gated ion-channel transmembrane domain-containing protein</fullName>
    </recommendedName>
</protein>
<evidence type="ECO:0000313" key="5">
    <source>
        <dbReference type="Proteomes" id="UP000186922"/>
    </source>
</evidence>
<keyword evidence="2" id="KW-0812">Transmembrane</keyword>
<dbReference type="PANTHER" id="PTHR18945">
    <property type="entry name" value="NEUROTRANSMITTER GATED ION CHANNEL"/>
    <property type="match status" value="1"/>
</dbReference>
<dbReference type="InterPro" id="IPR006201">
    <property type="entry name" value="Neur_channel"/>
</dbReference>
<dbReference type="Pfam" id="PF02932">
    <property type="entry name" value="Neur_chan_memb"/>
    <property type="match status" value="1"/>
</dbReference>
<evidence type="ECO:0000313" key="4">
    <source>
        <dbReference type="EMBL" id="GAV03353.1"/>
    </source>
</evidence>
<dbReference type="GO" id="GO:0004888">
    <property type="term" value="F:transmembrane signaling receptor activity"/>
    <property type="evidence" value="ECO:0007669"/>
    <property type="project" value="InterPro"/>
</dbReference>
<dbReference type="AlphaFoldDB" id="A0A1D1VT35"/>
<feature type="transmembrane region" description="Helical" evidence="2">
    <location>
        <begin position="60"/>
        <end position="78"/>
    </location>
</feature>
<feature type="domain" description="Neurotransmitter-gated ion-channel transmembrane" evidence="3">
    <location>
        <begin position="35"/>
        <end position="304"/>
    </location>
</feature>
<name>A0A1D1VT35_RAMVA</name>
<dbReference type="GO" id="GO:0016020">
    <property type="term" value="C:membrane"/>
    <property type="evidence" value="ECO:0007669"/>
    <property type="project" value="UniProtKB-SubCell"/>
</dbReference>
<accession>A0A1D1VT35</accession>
<reference evidence="4 5" key="1">
    <citation type="journal article" date="2016" name="Nat. Commun.">
        <title>Extremotolerant tardigrade genome and improved radiotolerance of human cultured cells by tardigrade-unique protein.</title>
        <authorList>
            <person name="Hashimoto T."/>
            <person name="Horikawa D.D."/>
            <person name="Saito Y."/>
            <person name="Kuwahara H."/>
            <person name="Kozuka-Hata H."/>
            <person name="Shin-I T."/>
            <person name="Minakuchi Y."/>
            <person name="Ohishi K."/>
            <person name="Motoyama A."/>
            <person name="Aizu T."/>
            <person name="Enomoto A."/>
            <person name="Kondo K."/>
            <person name="Tanaka S."/>
            <person name="Hara Y."/>
            <person name="Koshikawa S."/>
            <person name="Sagara H."/>
            <person name="Miura T."/>
            <person name="Yokobori S."/>
            <person name="Miyagawa K."/>
            <person name="Suzuki Y."/>
            <person name="Kubo T."/>
            <person name="Oyama M."/>
            <person name="Kohara Y."/>
            <person name="Fujiyama A."/>
            <person name="Arakawa K."/>
            <person name="Katayama T."/>
            <person name="Toyoda A."/>
            <person name="Kunieda T."/>
        </authorList>
    </citation>
    <scope>NUCLEOTIDE SEQUENCE [LARGE SCALE GENOMIC DNA]</scope>
    <source>
        <strain evidence="4 5">YOKOZUNA-1</strain>
    </source>
</reference>
<dbReference type="Gene3D" id="2.70.170.10">
    <property type="entry name" value="Neurotransmitter-gated ion-channel ligand-binding domain"/>
    <property type="match status" value="1"/>
</dbReference>
<dbReference type="InterPro" id="IPR038050">
    <property type="entry name" value="Neuro_actylchol_rec"/>
</dbReference>
<dbReference type="OrthoDB" id="5975154at2759"/>
<dbReference type="InterPro" id="IPR036719">
    <property type="entry name" value="Neuro-gated_channel_TM_sf"/>
</dbReference>
<evidence type="ECO:0000256" key="2">
    <source>
        <dbReference type="SAM" id="Phobius"/>
    </source>
</evidence>
<keyword evidence="2" id="KW-1133">Transmembrane helix</keyword>
<keyword evidence="5" id="KW-1185">Reference proteome</keyword>
<gene>
    <name evidence="4" type="primary">RvY_13790</name>
    <name evidence="4" type="synonym">RvY_13790.1</name>
    <name evidence="4" type="ORF">RvY_13790-1</name>
</gene>
<dbReference type="CDD" id="cd19051">
    <property type="entry name" value="LGIC_TM_cation"/>
    <property type="match status" value="1"/>
</dbReference>
<keyword evidence="2" id="KW-0472">Membrane</keyword>
<dbReference type="FunFam" id="1.20.58.390:FF:000073">
    <property type="entry name" value="Neuronal acetylcholine receptor subunit alpha-9-II"/>
    <property type="match status" value="1"/>
</dbReference>
<dbReference type="Gene3D" id="1.20.58.390">
    <property type="entry name" value="Neurotransmitter-gated ion-channel transmembrane domain"/>
    <property type="match status" value="1"/>
</dbReference>
<dbReference type="SUPFAM" id="SSF90112">
    <property type="entry name" value="Neurotransmitter-gated ion-channel transmembrane pore"/>
    <property type="match status" value="1"/>
</dbReference>